<dbReference type="PATRIC" id="fig|999431.4.peg.253"/>
<accession>M2BFR8</accession>
<organism evidence="2">
    <name type="scientific">Treponema denticola H1-T</name>
    <dbReference type="NCBI Taxonomy" id="999431"/>
    <lineage>
        <taxon>Bacteria</taxon>
        <taxon>Pseudomonadati</taxon>
        <taxon>Spirochaetota</taxon>
        <taxon>Spirochaetia</taxon>
        <taxon>Spirochaetales</taxon>
        <taxon>Treponemataceae</taxon>
        <taxon>Treponema</taxon>
    </lineage>
</organism>
<proteinExistence type="predicted"/>
<dbReference type="Proteomes" id="UP000011708">
    <property type="component" value="Chromosome"/>
</dbReference>
<sequence length="365" mass="41643">MKYVGMRSATKCLVENHKLKGDDRLGRLIFILLLSVSGLIFLAVIFGMYIYMKRTVSGGKSLMEEPVNKQTDTTKMRFSEFLVYASVILGAVLFALQVIKKGGSGFSNLATAILLPPVMALFNARKRTGRSIFIFMAVAIFSLYMFLVYIIISVPVRAPVFTINNTKIKMAYTTVADIVADGFDIYVKQDNPSGRDYKKLLSCGAFKKYPVDRRILVEKGFRRNNTAIPYANYLLVKDGFVIGSIGIYGHKKKDTVLEDCKIIHLKIDEYCISDARANSIRYCLDDVELLVPLQQEILQKTFDKKLWLVPPRNTRDITQLHYGIKWSTGSDHLFWNEYFAYIHFNESNDMTGFEISTEIARDWNE</sequence>
<keyword evidence="1" id="KW-0472">Membrane</keyword>
<reference evidence="2" key="1">
    <citation type="submission" date="2012-01" db="EMBL/GenBank/DDBJ databases">
        <title>The Genome Sequence of Treponema denticola H1-T.</title>
        <authorList>
            <consortium name="The Broad Institute Genome Sequencing Platform"/>
            <person name="Earl A."/>
            <person name="Ward D."/>
            <person name="Feldgarden M."/>
            <person name="Gevers D."/>
            <person name="Blanton J.M."/>
            <person name="Fenno C.J."/>
            <person name="Baranova O.V."/>
            <person name="Mathney J."/>
            <person name="Dewhirst F.E."/>
            <person name="Izard J."/>
            <person name="Young S.K."/>
            <person name="Zeng Q."/>
            <person name="Gargeya S."/>
            <person name="Fitzgerald M."/>
            <person name="Haas B."/>
            <person name="Abouelleil A."/>
            <person name="Alvarado L."/>
            <person name="Arachchi H.M."/>
            <person name="Berlin A."/>
            <person name="Chapman S.B."/>
            <person name="Gearin G."/>
            <person name="Goldberg J."/>
            <person name="Griggs A."/>
            <person name="Gujja S."/>
            <person name="Hansen M."/>
            <person name="Heiman D."/>
            <person name="Howarth C."/>
            <person name="Larimer J."/>
            <person name="Lui A."/>
            <person name="MacDonald P.J.P."/>
            <person name="McCowen C."/>
            <person name="Montmayeur A."/>
            <person name="Murphy C."/>
            <person name="Neiman D."/>
            <person name="Pearson M."/>
            <person name="Priest M."/>
            <person name="Roberts A."/>
            <person name="Saif S."/>
            <person name="Shea T."/>
            <person name="Sisk P."/>
            <person name="Stolte C."/>
            <person name="Sykes S."/>
            <person name="Wortman J."/>
            <person name="Nusbaum C."/>
            <person name="Birren B."/>
        </authorList>
    </citation>
    <scope>NUCLEOTIDE SEQUENCE [LARGE SCALE GENOMIC DNA]</scope>
    <source>
        <strain evidence="2">H1-T</strain>
    </source>
</reference>
<feature type="transmembrane region" description="Helical" evidence="1">
    <location>
        <begin position="81"/>
        <end position="99"/>
    </location>
</feature>
<feature type="transmembrane region" description="Helical" evidence="1">
    <location>
        <begin position="28"/>
        <end position="51"/>
    </location>
</feature>
<dbReference type="HOGENOM" id="CLU_820723_0_0_12"/>
<dbReference type="AlphaFoldDB" id="M2BFR8"/>
<protein>
    <submittedName>
        <fullName evidence="2">Uncharacterized protein</fullName>
    </submittedName>
</protein>
<keyword evidence="1" id="KW-0812">Transmembrane</keyword>
<feature type="transmembrane region" description="Helical" evidence="1">
    <location>
        <begin position="105"/>
        <end position="124"/>
    </location>
</feature>
<evidence type="ECO:0000313" key="2">
    <source>
        <dbReference type="EMBL" id="EMB34706.1"/>
    </source>
</evidence>
<comment type="caution">
    <text evidence="2">The sequence shown here is derived from an EMBL/GenBank/DDBJ whole genome shotgun (WGS) entry which is preliminary data.</text>
</comment>
<keyword evidence="1" id="KW-1133">Transmembrane helix</keyword>
<name>M2BFR8_TREDN</name>
<evidence type="ECO:0000256" key="1">
    <source>
        <dbReference type="SAM" id="Phobius"/>
    </source>
</evidence>
<feature type="transmembrane region" description="Helical" evidence="1">
    <location>
        <begin position="131"/>
        <end position="152"/>
    </location>
</feature>
<dbReference type="EMBL" id="AGDW01000001">
    <property type="protein sequence ID" value="EMB34706.1"/>
    <property type="molecule type" value="Genomic_DNA"/>
</dbReference>
<gene>
    <name evidence="2" type="ORF">HMPREF9725_00245</name>
</gene>